<dbReference type="KEGG" id="clv:106146043"/>
<evidence type="ECO:0000313" key="2">
    <source>
        <dbReference type="EMBL" id="PKK21244.1"/>
    </source>
</evidence>
<dbReference type="Proteomes" id="UP000053872">
    <property type="component" value="Unassembled WGS sequence"/>
</dbReference>
<dbReference type="PRINTS" id="PR01854">
    <property type="entry name" value="BR22PROTEIN"/>
</dbReference>
<evidence type="ECO:0000256" key="1">
    <source>
        <dbReference type="SAM" id="MobiDB-lite"/>
    </source>
</evidence>
<dbReference type="InterPro" id="IPR013730">
    <property type="entry name" value="Fyv7/TAP26"/>
</dbReference>
<dbReference type="STRING" id="8932.A0A2I0LUY9"/>
<feature type="compositionally biased region" description="Basic and acidic residues" evidence="1">
    <location>
        <begin position="9"/>
        <end position="27"/>
    </location>
</feature>
<keyword evidence="3" id="KW-1185">Reference proteome</keyword>
<protein>
    <submittedName>
        <fullName evidence="2">Coiled-coil domain containing 59</fullName>
    </submittedName>
</protein>
<dbReference type="AlphaFoldDB" id="A0A2I0LUY9"/>
<gene>
    <name evidence="2" type="primary">CCDC59</name>
    <name evidence="2" type="ORF">A306_00011960</name>
</gene>
<sequence length="133" mass="15722">MTVPNTPHHPAEDERFGGRHRHEKEEVASAEADEWNENVGMAAERQRFLLRNVVGSLQEGRGFAFRRKQQIERQYRKLLKKRKVPSQQDDQFTDTYPEHLKHLYLAEEEMLKKRRRAPDAAVLSEEKLNEAEE</sequence>
<dbReference type="OrthoDB" id="5377144at2759"/>
<dbReference type="InParanoid" id="A0A2I0LUY9"/>
<proteinExistence type="predicted"/>
<evidence type="ECO:0000313" key="3">
    <source>
        <dbReference type="Proteomes" id="UP000053872"/>
    </source>
</evidence>
<reference evidence="2 3" key="1">
    <citation type="journal article" date="2013" name="Science">
        <title>Genomic diversity and evolution of the head crest in the rock pigeon.</title>
        <authorList>
            <person name="Shapiro M.D."/>
            <person name="Kronenberg Z."/>
            <person name="Li C."/>
            <person name="Domyan E.T."/>
            <person name="Pan H."/>
            <person name="Campbell M."/>
            <person name="Tan H."/>
            <person name="Huff C.D."/>
            <person name="Hu H."/>
            <person name="Vickrey A.I."/>
            <person name="Nielsen S.C."/>
            <person name="Stringham S.A."/>
            <person name="Hu H."/>
            <person name="Willerslev E."/>
            <person name="Gilbert M.T."/>
            <person name="Yandell M."/>
            <person name="Zhang G."/>
            <person name="Wang J."/>
        </authorList>
    </citation>
    <scope>NUCLEOTIDE SEQUENCE [LARGE SCALE GENOMIC DNA]</scope>
    <source>
        <tissue evidence="2">Blood</tissue>
    </source>
</reference>
<comment type="caution">
    <text evidence="2">The sequence shown here is derived from an EMBL/GenBank/DDBJ whole genome shotgun (WGS) entry which is preliminary data.</text>
</comment>
<name>A0A2I0LUY9_COLLI</name>
<organism evidence="2 3">
    <name type="scientific">Columba livia</name>
    <name type="common">Rock dove</name>
    <dbReference type="NCBI Taxonomy" id="8932"/>
    <lineage>
        <taxon>Eukaryota</taxon>
        <taxon>Metazoa</taxon>
        <taxon>Chordata</taxon>
        <taxon>Craniata</taxon>
        <taxon>Vertebrata</taxon>
        <taxon>Euteleostomi</taxon>
        <taxon>Archelosauria</taxon>
        <taxon>Archosauria</taxon>
        <taxon>Dinosauria</taxon>
        <taxon>Saurischia</taxon>
        <taxon>Theropoda</taxon>
        <taxon>Coelurosauria</taxon>
        <taxon>Aves</taxon>
        <taxon>Neognathae</taxon>
        <taxon>Neoaves</taxon>
        <taxon>Columbimorphae</taxon>
        <taxon>Columbiformes</taxon>
        <taxon>Columbidae</taxon>
        <taxon>Columba</taxon>
    </lineage>
</organism>
<accession>A0A2I0LUY9</accession>
<feature type="region of interest" description="Disordered" evidence="1">
    <location>
        <begin position="1"/>
        <end position="35"/>
    </location>
</feature>
<dbReference type="EMBL" id="AKCR02000087">
    <property type="protein sequence ID" value="PKK21244.1"/>
    <property type="molecule type" value="Genomic_DNA"/>
</dbReference>